<evidence type="ECO:0000313" key="12">
    <source>
        <dbReference type="EMBL" id="ORX69124.1"/>
    </source>
</evidence>
<proteinExistence type="inferred from homology"/>
<accession>A0A1Y1W7J0</accession>
<comment type="cofactor">
    <cofactor evidence="1">
        <name>Mn(2+)</name>
        <dbReference type="ChEBI" id="CHEBI:29035"/>
    </cofactor>
</comment>
<dbReference type="Proteomes" id="UP000193922">
    <property type="component" value="Unassembled WGS sequence"/>
</dbReference>
<dbReference type="SUPFAM" id="SSF81631">
    <property type="entry name" value="PAP/OAS1 substrate-binding domain"/>
    <property type="match status" value="1"/>
</dbReference>
<dbReference type="STRING" id="61395.A0A1Y1W7J0"/>
<name>A0A1Y1W7J0_9FUNG</name>
<dbReference type="GO" id="GO:1990817">
    <property type="term" value="F:poly(A) RNA polymerase activity"/>
    <property type="evidence" value="ECO:0007669"/>
    <property type="project" value="UniProtKB-EC"/>
</dbReference>
<evidence type="ECO:0000256" key="8">
    <source>
        <dbReference type="ARBA" id="ARBA00022723"/>
    </source>
</evidence>
<feature type="domain" description="PAP-associated" evidence="10">
    <location>
        <begin position="435"/>
        <end position="504"/>
    </location>
</feature>
<reference evidence="12 13" key="1">
    <citation type="submission" date="2016-07" db="EMBL/GenBank/DDBJ databases">
        <title>Pervasive Adenine N6-methylation of Active Genes in Fungi.</title>
        <authorList>
            <consortium name="DOE Joint Genome Institute"/>
            <person name="Mondo S.J."/>
            <person name="Dannebaum R.O."/>
            <person name="Kuo R.C."/>
            <person name="Labutti K."/>
            <person name="Haridas S."/>
            <person name="Kuo A."/>
            <person name="Salamov A."/>
            <person name="Ahrendt S.R."/>
            <person name="Lipzen A."/>
            <person name="Sullivan W."/>
            <person name="Andreopoulos W.B."/>
            <person name="Clum A."/>
            <person name="Lindquist E."/>
            <person name="Daum C."/>
            <person name="Ramamoorthy G.K."/>
            <person name="Gryganskyi A."/>
            <person name="Culley D."/>
            <person name="Magnuson J.K."/>
            <person name="James T.Y."/>
            <person name="O'Malley M.A."/>
            <person name="Stajich J.E."/>
            <person name="Spatafora J.W."/>
            <person name="Visel A."/>
            <person name="Grigoriev I.V."/>
        </authorList>
    </citation>
    <scope>NUCLEOTIDE SEQUENCE [LARGE SCALE GENOMIC DNA]</scope>
    <source>
        <strain evidence="12 13">ATCC 12442</strain>
    </source>
</reference>
<evidence type="ECO:0000259" key="10">
    <source>
        <dbReference type="Pfam" id="PF03828"/>
    </source>
</evidence>
<comment type="similarity">
    <text evidence="4">Belongs to the DNA polymerase type-B-like family.</text>
</comment>
<evidence type="ECO:0000256" key="9">
    <source>
        <dbReference type="ARBA" id="ARBA00022842"/>
    </source>
</evidence>
<evidence type="ECO:0000256" key="4">
    <source>
        <dbReference type="ARBA" id="ARBA00008593"/>
    </source>
</evidence>
<sequence length="597" mass="67591">MSLPRLSQGIDAAGIKRFPTIGQVFNSLKHKKQRLSELDHEHVVLSMACGAVEKHGTKSDDTEGLLCMPIKDIADNLTVRAGEDLAPVTPLAIKQMVAADPWVRSAVCTEQGHMQVRQGVREELDAHYNKRKQAMFAKYLPVFDSVRNTPLGASKANEQQLQNEIRQLVVEREPCKENQETVDKIVKTVGLVGRRVMEGARVNAELFGSRRYNLATNTSDVDIMLSVRVPSQDAEVNHAKFFSRFAKRLRNTPGFRVQAMITHARVPIVKFQFRSRRGGCFQGDISLNSSMGLSKSRMIETYVNMDGRVKDVMSVVRAWAEARNITCSHCLNSYALSMMILAFLIGRRVVPPLQLTKTHQFTRSGWRRLEEIQHNPDLIRDLYDNTISGGRGAVINCIETGEPLPDWRVDGTRAYFMGTQTSQQWVSPNKHSSATLVYEFFRYYGFDFDPMQHAVSVRLGSPEIPRMSLYELQAPEPSMYITLPTQWRQDLRLLAIEDPFEVEHNCARLAPAEWTEGFLWEMRRAAWALLPGRGVGLQRLLAPPSVNVFRDASVWASAYHRLFPVIQNLLGEQVFSKSELAVPGRVIDLEEHENSDK</sequence>
<gene>
    <name evidence="12" type="ORF">DL89DRAFT_268146</name>
</gene>
<dbReference type="EMBL" id="MCFD01000008">
    <property type="protein sequence ID" value="ORX69124.1"/>
    <property type="molecule type" value="Genomic_DNA"/>
</dbReference>
<dbReference type="GO" id="GO:0005737">
    <property type="term" value="C:cytoplasm"/>
    <property type="evidence" value="ECO:0007669"/>
    <property type="project" value="UniProtKB-SubCell"/>
</dbReference>
<dbReference type="GO" id="GO:0010605">
    <property type="term" value="P:negative regulation of macromolecule metabolic process"/>
    <property type="evidence" value="ECO:0007669"/>
    <property type="project" value="UniProtKB-ARBA"/>
</dbReference>
<evidence type="ECO:0000256" key="2">
    <source>
        <dbReference type="ARBA" id="ARBA00001946"/>
    </source>
</evidence>
<keyword evidence="6" id="KW-0963">Cytoplasm</keyword>
<dbReference type="GeneID" id="63804457"/>
<dbReference type="AlphaFoldDB" id="A0A1Y1W7J0"/>
<dbReference type="PANTHER" id="PTHR12271">
    <property type="entry name" value="POLY A POLYMERASE CID PAP -RELATED"/>
    <property type="match status" value="1"/>
</dbReference>
<feature type="domain" description="Poly(A) RNA polymerase mitochondrial-like central palm" evidence="11">
    <location>
        <begin position="161"/>
        <end position="303"/>
    </location>
</feature>
<dbReference type="OrthoDB" id="2274644at2759"/>
<evidence type="ECO:0000256" key="3">
    <source>
        <dbReference type="ARBA" id="ARBA00004496"/>
    </source>
</evidence>
<dbReference type="GO" id="GO:0046872">
    <property type="term" value="F:metal ion binding"/>
    <property type="evidence" value="ECO:0007669"/>
    <property type="project" value="UniProtKB-KW"/>
</dbReference>
<dbReference type="InterPro" id="IPR043519">
    <property type="entry name" value="NT_sf"/>
</dbReference>
<dbReference type="InterPro" id="IPR002058">
    <property type="entry name" value="PAP_assoc"/>
</dbReference>
<dbReference type="Gene3D" id="3.30.460.10">
    <property type="entry name" value="Beta Polymerase, domain 2"/>
    <property type="match status" value="1"/>
</dbReference>
<dbReference type="SUPFAM" id="SSF81301">
    <property type="entry name" value="Nucleotidyltransferase"/>
    <property type="match status" value="1"/>
</dbReference>
<dbReference type="PANTHER" id="PTHR12271:SF40">
    <property type="entry name" value="POLY(A) RNA POLYMERASE GLD2"/>
    <property type="match status" value="1"/>
</dbReference>
<keyword evidence="13" id="KW-1185">Reference proteome</keyword>
<evidence type="ECO:0000256" key="6">
    <source>
        <dbReference type="ARBA" id="ARBA00022490"/>
    </source>
</evidence>
<dbReference type="CDD" id="cd05402">
    <property type="entry name" value="NT_PAP_TUTase"/>
    <property type="match status" value="1"/>
</dbReference>
<evidence type="ECO:0000256" key="1">
    <source>
        <dbReference type="ARBA" id="ARBA00001936"/>
    </source>
</evidence>
<dbReference type="GO" id="GO:0031123">
    <property type="term" value="P:RNA 3'-end processing"/>
    <property type="evidence" value="ECO:0007669"/>
    <property type="project" value="TreeGrafter"/>
</dbReference>
<evidence type="ECO:0000313" key="13">
    <source>
        <dbReference type="Proteomes" id="UP000193922"/>
    </source>
</evidence>
<dbReference type="Pfam" id="PF03828">
    <property type="entry name" value="PAP_assoc"/>
    <property type="match status" value="1"/>
</dbReference>
<evidence type="ECO:0000256" key="5">
    <source>
        <dbReference type="ARBA" id="ARBA00012388"/>
    </source>
</evidence>
<evidence type="ECO:0000256" key="7">
    <source>
        <dbReference type="ARBA" id="ARBA00022679"/>
    </source>
</evidence>
<dbReference type="InterPro" id="IPR054708">
    <property type="entry name" value="MTPAP-like_central"/>
</dbReference>
<dbReference type="EC" id="2.7.7.19" evidence="5"/>
<comment type="subcellular location">
    <subcellularLocation>
        <location evidence="3">Cytoplasm</location>
    </subcellularLocation>
</comment>
<comment type="caution">
    <text evidence="12">The sequence shown here is derived from an EMBL/GenBank/DDBJ whole genome shotgun (WGS) entry which is preliminary data.</text>
</comment>
<organism evidence="12 13">
    <name type="scientific">Linderina pennispora</name>
    <dbReference type="NCBI Taxonomy" id="61395"/>
    <lineage>
        <taxon>Eukaryota</taxon>
        <taxon>Fungi</taxon>
        <taxon>Fungi incertae sedis</taxon>
        <taxon>Zoopagomycota</taxon>
        <taxon>Kickxellomycotina</taxon>
        <taxon>Kickxellomycetes</taxon>
        <taxon>Kickxellales</taxon>
        <taxon>Kickxellaceae</taxon>
        <taxon>Linderina</taxon>
    </lineage>
</organism>
<comment type="cofactor">
    <cofactor evidence="2">
        <name>Mg(2+)</name>
        <dbReference type="ChEBI" id="CHEBI:18420"/>
    </cofactor>
</comment>
<keyword evidence="9" id="KW-0460">Magnesium</keyword>
<dbReference type="RefSeq" id="XP_040742856.1">
    <property type="nucleotide sequence ID" value="XM_040887809.1"/>
</dbReference>
<keyword evidence="7" id="KW-0808">Transferase</keyword>
<protein>
    <recommendedName>
        <fullName evidence="5">polynucleotide adenylyltransferase</fullName>
        <ecNumber evidence="5">2.7.7.19</ecNumber>
    </recommendedName>
</protein>
<evidence type="ECO:0000259" key="11">
    <source>
        <dbReference type="Pfam" id="PF22600"/>
    </source>
</evidence>
<keyword evidence="8" id="KW-0479">Metal-binding</keyword>
<dbReference type="Pfam" id="PF22600">
    <property type="entry name" value="MTPAP-like_central"/>
    <property type="match status" value="1"/>
</dbReference>
<dbReference type="Gene3D" id="1.10.1410.10">
    <property type="match status" value="1"/>
</dbReference>